<keyword evidence="4 7" id="KW-1133">Transmembrane helix</keyword>
<dbReference type="FunFam" id="1.20.1720.10:FF:000061">
    <property type="entry name" value="Uncharacterized protein"/>
    <property type="match status" value="1"/>
</dbReference>
<accession>A0A9W8WWF1</accession>
<feature type="compositionally biased region" description="Basic and acidic residues" evidence="6">
    <location>
        <begin position="32"/>
        <end position="53"/>
    </location>
</feature>
<dbReference type="EMBL" id="JAPEUV010000070">
    <property type="protein sequence ID" value="KAJ4334839.1"/>
    <property type="molecule type" value="Genomic_DNA"/>
</dbReference>
<gene>
    <name evidence="9" type="ORF">N0V87_006534</name>
</gene>
<dbReference type="FunFam" id="1.20.1250.20:FF:000082">
    <property type="entry name" value="MFS multidrug transporter, putative"/>
    <property type="match status" value="1"/>
</dbReference>
<comment type="similarity">
    <text evidence="2">Belongs to the major facilitator superfamily.</text>
</comment>
<dbReference type="InterPro" id="IPR011701">
    <property type="entry name" value="MFS"/>
</dbReference>
<comment type="subcellular location">
    <subcellularLocation>
        <location evidence="1">Membrane</location>
        <topology evidence="1">Multi-pass membrane protein</topology>
    </subcellularLocation>
</comment>
<feature type="transmembrane region" description="Helical" evidence="7">
    <location>
        <begin position="154"/>
        <end position="178"/>
    </location>
</feature>
<evidence type="ECO:0000313" key="9">
    <source>
        <dbReference type="EMBL" id="KAJ4334839.1"/>
    </source>
</evidence>
<dbReference type="PANTHER" id="PTHR23502:SF134">
    <property type="entry name" value="MAJOR FACILITATOR SUPERFAMILY (MFS) PROFILE DOMAIN-CONTAINING PROTEIN-RELATED"/>
    <property type="match status" value="1"/>
</dbReference>
<protein>
    <recommendedName>
        <fullName evidence="8">Major facilitator superfamily (MFS) profile domain-containing protein</fullName>
    </recommendedName>
</protein>
<feature type="transmembrane region" description="Helical" evidence="7">
    <location>
        <begin position="123"/>
        <end position="142"/>
    </location>
</feature>
<dbReference type="PROSITE" id="PS50850">
    <property type="entry name" value="MFS"/>
    <property type="match status" value="1"/>
</dbReference>
<feature type="transmembrane region" description="Helical" evidence="7">
    <location>
        <begin position="278"/>
        <end position="298"/>
    </location>
</feature>
<reference evidence="9" key="1">
    <citation type="submission" date="2022-10" db="EMBL/GenBank/DDBJ databases">
        <title>Tapping the CABI collections for fungal endophytes: first genome assemblies for Collariella, Neodidymelliopsis, Ascochyta clinopodiicola, Didymella pomorum, Didymosphaeria variabile, Neocosmospora piperis and Neocucurbitaria cava.</title>
        <authorList>
            <person name="Hill R."/>
        </authorList>
    </citation>
    <scope>NUCLEOTIDE SEQUENCE</scope>
    <source>
        <strain evidence="9">IMI 360193</strain>
    </source>
</reference>
<feature type="transmembrane region" description="Helical" evidence="7">
    <location>
        <begin position="249"/>
        <end position="272"/>
    </location>
</feature>
<feature type="transmembrane region" description="Helical" evidence="7">
    <location>
        <begin position="416"/>
        <end position="434"/>
    </location>
</feature>
<feature type="transmembrane region" description="Helical" evidence="7">
    <location>
        <begin position="215"/>
        <end position="237"/>
    </location>
</feature>
<evidence type="ECO:0000256" key="4">
    <source>
        <dbReference type="ARBA" id="ARBA00022989"/>
    </source>
</evidence>
<dbReference type="PANTHER" id="PTHR23502">
    <property type="entry name" value="MAJOR FACILITATOR SUPERFAMILY"/>
    <property type="match status" value="1"/>
</dbReference>
<feature type="domain" description="Major facilitator superfamily (MFS) profile" evidence="8">
    <location>
        <begin position="124"/>
        <end position="574"/>
    </location>
</feature>
<dbReference type="AlphaFoldDB" id="A0A9W8WWF1"/>
<dbReference type="GO" id="GO:0005886">
    <property type="term" value="C:plasma membrane"/>
    <property type="evidence" value="ECO:0007669"/>
    <property type="project" value="TreeGrafter"/>
</dbReference>
<evidence type="ECO:0000313" key="10">
    <source>
        <dbReference type="Proteomes" id="UP001140562"/>
    </source>
</evidence>
<evidence type="ECO:0000256" key="1">
    <source>
        <dbReference type="ARBA" id="ARBA00004141"/>
    </source>
</evidence>
<evidence type="ECO:0000256" key="5">
    <source>
        <dbReference type="ARBA" id="ARBA00023136"/>
    </source>
</evidence>
<feature type="transmembrane region" description="Helical" evidence="7">
    <location>
        <begin position="548"/>
        <end position="569"/>
    </location>
</feature>
<dbReference type="CDD" id="cd17323">
    <property type="entry name" value="MFS_Tpo1_MDR_like"/>
    <property type="match status" value="1"/>
</dbReference>
<dbReference type="Proteomes" id="UP001140562">
    <property type="component" value="Unassembled WGS sequence"/>
</dbReference>
<evidence type="ECO:0000256" key="2">
    <source>
        <dbReference type="ARBA" id="ARBA00008335"/>
    </source>
</evidence>
<keyword evidence="5 7" id="KW-0472">Membrane</keyword>
<organism evidence="9 10">
    <name type="scientific">Didymella glomerata</name>
    <dbReference type="NCBI Taxonomy" id="749621"/>
    <lineage>
        <taxon>Eukaryota</taxon>
        <taxon>Fungi</taxon>
        <taxon>Dikarya</taxon>
        <taxon>Ascomycota</taxon>
        <taxon>Pezizomycotina</taxon>
        <taxon>Dothideomycetes</taxon>
        <taxon>Pleosporomycetidae</taxon>
        <taxon>Pleosporales</taxon>
        <taxon>Pleosporineae</taxon>
        <taxon>Didymellaceae</taxon>
        <taxon>Didymella</taxon>
    </lineage>
</organism>
<dbReference type="InterPro" id="IPR020846">
    <property type="entry name" value="MFS_dom"/>
</dbReference>
<feature type="transmembrane region" description="Helical" evidence="7">
    <location>
        <begin position="479"/>
        <end position="506"/>
    </location>
</feature>
<name>A0A9W8WWF1_9PLEO</name>
<dbReference type="GO" id="GO:0022857">
    <property type="term" value="F:transmembrane transporter activity"/>
    <property type="evidence" value="ECO:0007669"/>
    <property type="project" value="InterPro"/>
</dbReference>
<feature type="transmembrane region" description="Helical" evidence="7">
    <location>
        <begin position="190"/>
        <end position="209"/>
    </location>
</feature>
<evidence type="ECO:0000259" key="8">
    <source>
        <dbReference type="PROSITE" id="PS50850"/>
    </source>
</evidence>
<proteinExistence type="inferred from homology"/>
<dbReference type="Gene3D" id="1.20.1250.20">
    <property type="entry name" value="MFS general substrate transporter like domains"/>
    <property type="match status" value="1"/>
</dbReference>
<feature type="transmembrane region" description="Helical" evidence="7">
    <location>
        <begin position="378"/>
        <end position="404"/>
    </location>
</feature>
<feature type="transmembrane region" description="Helical" evidence="7">
    <location>
        <begin position="454"/>
        <end position="473"/>
    </location>
</feature>
<feature type="transmembrane region" description="Helical" evidence="7">
    <location>
        <begin position="518"/>
        <end position="536"/>
    </location>
</feature>
<keyword evidence="10" id="KW-1185">Reference proteome</keyword>
<sequence>MSASPEIDLPKSSELGAESHLHSPGITTFSVDKSRRSSDPAPSDRKDFEREKYDEQEEDLTDTDGPVGTSNEEIVWRYLTFETELPHPTSLHPTTGSEHGPPEPPDLVKYTNPFDWTEKRKDFTIWAACAITALTAYSAGSYTPGVAQMSAEWGVSNVAVLVGITTFTAGFGVAPMVLAPFSEINGRRPVFIASGILFVICQLCTGFTYSYAGMLVVRFLVGVGGSTFSTMVGGVVSDIYHADNRNTPMALFSGAALFGTGWGPLMSGFIAQNLSWRWIFYIQTIMGAVMVALICVIFKETRGSVLLSRKAKALNKWYEEREVAGYYGFNLPDPEKPGMMVSQRIRWKVKSDEERASLKTMISVSLYRPFHLLFTEPVVFWFSLWVAFSWAVLYLTLAAIPLVFQRNHGFSLQQANAVFAAMCVGALIASALSIYQERFARKAGKFKNTPEDRLYFACVESACLPIGLFMFGWTSASSIHWIVPTIAVSIATIGIFTIYLCVFNYLADTYHRYASSALAAQSFCRNMLGGIFPLVTTQMYNNLGFGPASSLLGGIGTLLTVVPWILVFYGPRIRARSKFASEIMNT</sequence>
<evidence type="ECO:0000256" key="6">
    <source>
        <dbReference type="SAM" id="MobiDB-lite"/>
    </source>
</evidence>
<feature type="region of interest" description="Disordered" evidence="6">
    <location>
        <begin position="1"/>
        <end position="69"/>
    </location>
</feature>
<evidence type="ECO:0000256" key="7">
    <source>
        <dbReference type="SAM" id="Phobius"/>
    </source>
</evidence>
<comment type="caution">
    <text evidence="9">The sequence shown here is derived from an EMBL/GenBank/DDBJ whole genome shotgun (WGS) entry which is preliminary data.</text>
</comment>
<evidence type="ECO:0000256" key="3">
    <source>
        <dbReference type="ARBA" id="ARBA00022692"/>
    </source>
</evidence>
<dbReference type="OrthoDB" id="6770063at2759"/>
<dbReference type="InterPro" id="IPR036259">
    <property type="entry name" value="MFS_trans_sf"/>
</dbReference>
<dbReference type="SUPFAM" id="SSF103473">
    <property type="entry name" value="MFS general substrate transporter"/>
    <property type="match status" value="1"/>
</dbReference>
<feature type="region of interest" description="Disordered" evidence="6">
    <location>
        <begin position="87"/>
        <end position="107"/>
    </location>
</feature>
<dbReference type="Pfam" id="PF07690">
    <property type="entry name" value="MFS_1"/>
    <property type="match status" value="1"/>
</dbReference>
<keyword evidence="3 7" id="KW-0812">Transmembrane</keyword>